<accession>A0AAV7M8L5</accession>
<feature type="region of interest" description="Disordered" evidence="1">
    <location>
        <begin position="51"/>
        <end position="113"/>
    </location>
</feature>
<feature type="region of interest" description="Disordered" evidence="1">
    <location>
        <begin position="1"/>
        <end position="33"/>
    </location>
</feature>
<evidence type="ECO:0000256" key="1">
    <source>
        <dbReference type="SAM" id="MobiDB-lite"/>
    </source>
</evidence>
<organism evidence="2 3">
    <name type="scientific">Pleurodeles waltl</name>
    <name type="common">Iberian ribbed newt</name>
    <dbReference type="NCBI Taxonomy" id="8319"/>
    <lineage>
        <taxon>Eukaryota</taxon>
        <taxon>Metazoa</taxon>
        <taxon>Chordata</taxon>
        <taxon>Craniata</taxon>
        <taxon>Vertebrata</taxon>
        <taxon>Euteleostomi</taxon>
        <taxon>Amphibia</taxon>
        <taxon>Batrachia</taxon>
        <taxon>Caudata</taxon>
        <taxon>Salamandroidea</taxon>
        <taxon>Salamandridae</taxon>
        <taxon>Pleurodelinae</taxon>
        <taxon>Pleurodeles</taxon>
    </lineage>
</organism>
<dbReference type="EMBL" id="JANPWB010000014">
    <property type="protein sequence ID" value="KAJ1098253.1"/>
    <property type="molecule type" value="Genomic_DNA"/>
</dbReference>
<reference evidence="2" key="1">
    <citation type="journal article" date="2022" name="bioRxiv">
        <title>Sequencing and chromosome-scale assembly of the giantPleurodeles waltlgenome.</title>
        <authorList>
            <person name="Brown T."/>
            <person name="Elewa A."/>
            <person name="Iarovenko S."/>
            <person name="Subramanian E."/>
            <person name="Araus A.J."/>
            <person name="Petzold A."/>
            <person name="Susuki M."/>
            <person name="Suzuki K.-i.T."/>
            <person name="Hayashi T."/>
            <person name="Toyoda A."/>
            <person name="Oliveira C."/>
            <person name="Osipova E."/>
            <person name="Leigh N.D."/>
            <person name="Simon A."/>
            <person name="Yun M.H."/>
        </authorList>
    </citation>
    <scope>NUCLEOTIDE SEQUENCE</scope>
    <source>
        <strain evidence="2">20211129_DDA</strain>
        <tissue evidence="2">Liver</tissue>
    </source>
</reference>
<dbReference type="AlphaFoldDB" id="A0AAV7M8L5"/>
<feature type="compositionally biased region" description="Gly residues" evidence="1">
    <location>
        <begin position="60"/>
        <end position="73"/>
    </location>
</feature>
<evidence type="ECO:0000313" key="2">
    <source>
        <dbReference type="EMBL" id="KAJ1098253.1"/>
    </source>
</evidence>
<dbReference type="Proteomes" id="UP001066276">
    <property type="component" value="Chromosome 10"/>
</dbReference>
<keyword evidence="3" id="KW-1185">Reference proteome</keyword>
<protein>
    <submittedName>
        <fullName evidence="2">Uncharacterized protein</fullName>
    </submittedName>
</protein>
<name>A0AAV7M8L5_PLEWA</name>
<sequence>MRRRAGSARQAQRGCGQQRGELHTQQLVGVRRGGVLRTGHTHLRRAVAIYGEVGGREEQLGGGSGEGTEGKGGMAASTAAGSGAGRHRGAERQNNSTGNNKKARTANGKQKQD</sequence>
<gene>
    <name evidence="2" type="ORF">NDU88_003369</name>
</gene>
<comment type="caution">
    <text evidence="2">The sequence shown here is derived from an EMBL/GenBank/DDBJ whole genome shotgun (WGS) entry which is preliminary data.</text>
</comment>
<proteinExistence type="predicted"/>
<feature type="compositionally biased region" description="Low complexity" evidence="1">
    <location>
        <begin position="7"/>
        <end position="33"/>
    </location>
</feature>
<evidence type="ECO:0000313" key="3">
    <source>
        <dbReference type="Proteomes" id="UP001066276"/>
    </source>
</evidence>